<accession>A0A1I2N6W2</accession>
<comment type="similarity">
    <text evidence="1">Belongs to the universal stress protein A family.</text>
</comment>
<evidence type="ECO:0000256" key="1">
    <source>
        <dbReference type="ARBA" id="ARBA00008791"/>
    </source>
</evidence>
<evidence type="ECO:0000259" key="2">
    <source>
        <dbReference type="Pfam" id="PF00582"/>
    </source>
</evidence>
<dbReference type="SUPFAM" id="SSF52402">
    <property type="entry name" value="Adenine nucleotide alpha hydrolases-like"/>
    <property type="match status" value="2"/>
</dbReference>
<gene>
    <name evidence="3" type="ORF">SAMN02787118_114221</name>
</gene>
<dbReference type="PANTHER" id="PTHR46268:SF6">
    <property type="entry name" value="UNIVERSAL STRESS PROTEIN UP12"/>
    <property type="match status" value="1"/>
</dbReference>
<protein>
    <submittedName>
        <fullName evidence="3">Nucleotide-binding universal stress protein, UspA family</fullName>
    </submittedName>
</protein>
<dbReference type="InterPro" id="IPR014729">
    <property type="entry name" value="Rossmann-like_a/b/a_fold"/>
</dbReference>
<organism evidence="3 4">
    <name type="scientific">Streptomyces mirabilis</name>
    <dbReference type="NCBI Taxonomy" id="68239"/>
    <lineage>
        <taxon>Bacteria</taxon>
        <taxon>Bacillati</taxon>
        <taxon>Actinomycetota</taxon>
        <taxon>Actinomycetes</taxon>
        <taxon>Kitasatosporales</taxon>
        <taxon>Streptomycetaceae</taxon>
        <taxon>Streptomyces</taxon>
    </lineage>
</organism>
<dbReference type="PRINTS" id="PR01438">
    <property type="entry name" value="UNVRSLSTRESS"/>
</dbReference>
<evidence type="ECO:0000313" key="4">
    <source>
        <dbReference type="Proteomes" id="UP000181942"/>
    </source>
</evidence>
<dbReference type="RefSeq" id="WP_075030845.1">
    <property type="nucleotide sequence ID" value="NZ_FONR01000014.1"/>
</dbReference>
<dbReference type="EMBL" id="FONR01000014">
    <property type="protein sequence ID" value="SFF99208.1"/>
    <property type="molecule type" value="Genomic_DNA"/>
</dbReference>
<dbReference type="Proteomes" id="UP000181942">
    <property type="component" value="Unassembled WGS sequence"/>
</dbReference>
<proteinExistence type="inferred from homology"/>
<dbReference type="PANTHER" id="PTHR46268">
    <property type="entry name" value="STRESS RESPONSE PROTEIN NHAX"/>
    <property type="match status" value="1"/>
</dbReference>
<dbReference type="AlphaFoldDB" id="A0A1I2N6W2"/>
<feature type="domain" description="UspA" evidence="2">
    <location>
        <begin position="151"/>
        <end position="284"/>
    </location>
</feature>
<dbReference type="InterPro" id="IPR006016">
    <property type="entry name" value="UspA"/>
</dbReference>
<dbReference type="InterPro" id="IPR006015">
    <property type="entry name" value="Universal_stress_UspA"/>
</dbReference>
<name>A0A1I2N6W2_9ACTN</name>
<dbReference type="Pfam" id="PF00582">
    <property type="entry name" value="Usp"/>
    <property type="match status" value="2"/>
</dbReference>
<reference evidence="3 4" key="1">
    <citation type="submission" date="2016-10" db="EMBL/GenBank/DDBJ databases">
        <authorList>
            <person name="de Groot N.N."/>
        </authorList>
    </citation>
    <scope>NUCLEOTIDE SEQUENCE [LARGE SCALE GENOMIC DNA]</scope>
    <source>
        <strain evidence="3 4">OK461</strain>
    </source>
</reference>
<evidence type="ECO:0000313" key="3">
    <source>
        <dbReference type="EMBL" id="SFF99208.1"/>
    </source>
</evidence>
<sequence length="303" mass="31016">MVDVRGPVVVGADGSETGALAVRWAAVEAAARGTDLHIVHATALDAPGGHRADYAARLVLEAGQDILDEAVALATGQVPDLGVTSILSRDSAARALLGEAGANGMIVVGSRGLGGFAALLLGSVGLRVAARTTVPLVVIRGEREPVQTGVVVAAVRDERDLDAARFAARAAGRRKASLRVWSAYTFYQYAGSMVPMLDDVTEIAEEQASATARLVGPLRDEFPDLTMTVDVLRAPSVAGALVDASAHADLLVIGARRSAHTIGAPLGHVAHAVLHHAHCPVAMLPGGEPHRTGGAAPLSHPGS</sequence>
<feature type="domain" description="UspA" evidence="2">
    <location>
        <begin position="7"/>
        <end position="140"/>
    </location>
</feature>
<dbReference type="Gene3D" id="3.40.50.620">
    <property type="entry name" value="HUPs"/>
    <property type="match status" value="2"/>
</dbReference>